<proteinExistence type="predicted"/>
<evidence type="ECO:0000313" key="1">
    <source>
        <dbReference type="EMBL" id="SVC67048.1"/>
    </source>
</evidence>
<protein>
    <submittedName>
        <fullName evidence="1">Uncharacterized protein</fullName>
    </submittedName>
</protein>
<accession>A0A382P2R5</accession>
<name>A0A382P2R5_9ZZZZ</name>
<reference evidence="1" key="1">
    <citation type="submission" date="2018-05" db="EMBL/GenBank/DDBJ databases">
        <authorList>
            <person name="Lanie J.A."/>
            <person name="Ng W.-L."/>
            <person name="Kazmierczak K.M."/>
            <person name="Andrzejewski T.M."/>
            <person name="Davidsen T.M."/>
            <person name="Wayne K.J."/>
            <person name="Tettelin H."/>
            <person name="Glass J.I."/>
            <person name="Rusch D."/>
            <person name="Podicherti R."/>
            <person name="Tsui H.-C.T."/>
            <person name="Winkler M.E."/>
        </authorList>
    </citation>
    <scope>NUCLEOTIDE SEQUENCE</scope>
</reference>
<sequence length="42" mass="4722">MSDRLLFRFVIVGTAFTVGFTMPTPSEATQAQEQHMYVSVLD</sequence>
<dbReference type="EMBL" id="UINC01104129">
    <property type="protein sequence ID" value="SVC67048.1"/>
    <property type="molecule type" value="Genomic_DNA"/>
</dbReference>
<dbReference type="AlphaFoldDB" id="A0A382P2R5"/>
<organism evidence="1">
    <name type="scientific">marine metagenome</name>
    <dbReference type="NCBI Taxonomy" id="408172"/>
    <lineage>
        <taxon>unclassified sequences</taxon>
        <taxon>metagenomes</taxon>
        <taxon>ecological metagenomes</taxon>
    </lineage>
</organism>
<gene>
    <name evidence="1" type="ORF">METZ01_LOCUS319902</name>
</gene>
<feature type="non-terminal residue" evidence="1">
    <location>
        <position position="42"/>
    </location>
</feature>